<dbReference type="InterPro" id="IPR033467">
    <property type="entry name" value="Tesmin/TSO1-like_CXC"/>
</dbReference>
<dbReference type="Proteomes" id="UP001164929">
    <property type="component" value="Chromosome 13"/>
</dbReference>
<evidence type="ECO:0000313" key="7">
    <source>
        <dbReference type="Proteomes" id="UP001164929"/>
    </source>
</evidence>
<name>A0AAD6Q2E7_9ROSI</name>
<feature type="compositionally biased region" description="Polar residues" evidence="4">
    <location>
        <begin position="712"/>
        <end position="725"/>
    </location>
</feature>
<comment type="subcellular location">
    <subcellularLocation>
        <location evidence="1">Nucleus</location>
    </subcellularLocation>
</comment>
<reference evidence="6" key="1">
    <citation type="journal article" date="2023" name="Mol. Ecol. Resour.">
        <title>Chromosome-level genome assembly of a triploid poplar Populus alba 'Berolinensis'.</title>
        <authorList>
            <person name="Chen S."/>
            <person name="Yu Y."/>
            <person name="Wang X."/>
            <person name="Wang S."/>
            <person name="Zhang T."/>
            <person name="Zhou Y."/>
            <person name="He R."/>
            <person name="Meng N."/>
            <person name="Wang Y."/>
            <person name="Liu W."/>
            <person name="Liu Z."/>
            <person name="Liu J."/>
            <person name="Guo Q."/>
            <person name="Huang H."/>
            <person name="Sederoff R.R."/>
            <person name="Wang G."/>
            <person name="Qu G."/>
            <person name="Chen S."/>
        </authorList>
    </citation>
    <scope>NUCLEOTIDE SEQUENCE</scope>
    <source>
        <strain evidence="6">SC-2020</strain>
    </source>
</reference>
<dbReference type="GO" id="GO:0005634">
    <property type="term" value="C:nucleus"/>
    <property type="evidence" value="ECO:0007669"/>
    <property type="project" value="UniProtKB-SubCell"/>
</dbReference>
<feature type="domain" description="CRC" evidence="5">
    <location>
        <begin position="551"/>
        <end position="670"/>
    </location>
</feature>
<feature type="compositionally biased region" description="Basic and acidic residues" evidence="4">
    <location>
        <begin position="136"/>
        <end position="162"/>
    </location>
</feature>
<feature type="region of interest" description="Disordered" evidence="4">
    <location>
        <begin position="135"/>
        <end position="180"/>
    </location>
</feature>
<protein>
    <submittedName>
        <fullName evidence="6">Protein tesmin/TSO1-like CXC 2 isoform X2</fullName>
    </submittedName>
</protein>
<evidence type="ECO:0000256" key="3">
    <source>
        <dbReference type="ARBA" id="ARBA00023242"/>
    </source>
</evidence>
<dbReference type="SMART" id="SM01114">
    <property type="entry name" value="CXC"/>
    <property type="match status" value="1"/>
</dbReference>
<dbReference type="InterPro" id="IPR005172">
    <property type="entry name" value="CRC"/>
</dbReference>
<dbReference type="PANTHER" id="PTHR46159:SF15">
    <property type="entry name" value="CRC DOMAIN-CONTAINING PROTEIN"/>
    <property type="match status" value="1"/>
</dbReference>
<evidence type="ECO:0000256" key="1">
    <source>
        <dbReference type="ARBA" id="ARBA00004123"/>
    </source>
</evidence>
<dbReference type="GO" id="GO:0003700">
    <property type="term" value="F:DNA-binding transcription factor activity"/>
    <property type="evidence" value="ECO:0007669"/>
    <property type="project" value="InterPro"/>
</dbReference>
<comment type="caution">
    <text evidence="6">The sequence shown here is derived from an EMBL/GenBank/DDBJ whole genome shotgun (WGS) entry which is preliminary data.</text>
</comment>
<feature type="compositionally biased region" description="Basic and acidic residues" evidence="4">
    <location>
        <begin position="422"/>
        <end position="441"/>
    </location>
</feature>
<keyword evidence="7" id="KW-1185">Reference proteome</keyword>
<dbReference type="InterPro" id="IPR044522">
    <property type="entry name" value="TSO1-like"/>
</dbReference>
<dbReference type="PANTHER" id="PTHR46159">
    <property type="entry name" value="PROTEIN TESMIN/TSO1-LIKE CXC 2"/>
    <property type="match status" value="1"/>
</dbReference>
<sequence>MPEVIEIKRVLKFDEQTSCLKPDLRVTVNVDAIQCDNGKLKTESEKIYLRKVFRSRLVDFYRDHPQYVAVKFFMEQDFHAESFKEFLREDSPVFNYINNLSPIELVKSIHTVQAFNLPSFASPLSVFTSPQLSSQRDTRSFTRRDRFSEPSKPELLQSKDENSTSEGNSEAAKSTGLSVEQSECFIPGNSGKGVITKPPSEHLELAIDERKALKYGCSSSGGNMIMVPLNAITEPEMAGNLNERYQSYESERDLHKIGQTRQNEDEPGCDWVALISDVADILTLEPSFDEESAEEPKMVDPGTISFISNVLQVPQDNNNDSETSNCVGSFQHCDMGDLGIQPKEFGEQNEVDQTPSVLPSTLLDKPLVTDVSATVDVKGKNCQSISKQQHKIRRRCLVFEMGAHKKKLAFESNSSSTSSQLDHNDAYKEKHASSRRTEKGKTLSALSGRGIGLHLNALTAASNGKAVKIETRASVKQEISEPPSPALNMTSVQDPAIKSIALTTVQTNFVPFDNKNKIMENAPHASMVVNEEFGISSPNMKRQKLENQGASCKRCNCKRSKCLKLYCECFAAGLYCIEPCSCLDCFNNPGHEGTVLETRGQIESRNPLAFAPKVIRNLDSASEFRVRNSPKLYCYFVFVTPSNMKFYLCTKGGVGCSSYCRCEGCKNTFGCKSGVEEDDLKWEESKIHEDASDLNLLDIIEKGEDHPDLMPPSQNSSNCSPTSEVKSVSPNCLRVSPPHHGFGSSASWMILRSLNPSPYLNPSSEQ</sequence>
<evidence type="ECO:0000259" key="5">
    <source>
        <dbReference type="PROSITE" id="PS51634"/>
    </source>
</evidence>
<organism evidence="6 7">
    <name type="scientific">Populus alba x Populus x berolinensis</name>
    <dbReference type="NCBI Taxonomy" id="444605"/>
    <lineage>
        <taxon>Eukaryota</taxon>
        <taxon>Viridiplantae</taxon>
        <taxon>Streptophyta</taxon>
        <taxon>Embryophyta</taxon>
        <taxon>Tracheophyta</taxon>
        <taxon>Spermatophyta</taxon>
        <taxon>Magnoliopsida</taxon>
        <taxon>eudicotyledons</taxon>
        <taxon>Gunneridae</taxon>
        <taxon>Pentapetalae</taxon>
        <taxon>rosids</taxon>
        <taxon>fabids</taxon>
        <taxon>Malpighiales</taxon>
        <taxon>Salicaceae</taxon>
        <taxon>Saliceae</taxon>
        <taxon>Populus</taxon>
    </lineage>
</organism>
<comment type="similarity">
    <text evidence="2">Belongs to the lin-54 family.</text>
</comment>
<accession>A0AAD6Q2E7</accession>
<feature type="compositionally biased region" description="Polar residues" evidence="4">
    <location>
        <begin position="411"/>
        <end position="421"/>
    </location>
</feature>
<evidence type="ECO:0000256" key="4">
    <source>
        <dbReference type="SAM" id="MobiDB-lite"/>
    </source>
</evidence>
<dbReference type="AlphaFoldDB" id="A0AAD6Q2E7"/>
<evidence type="ECO:0000313" key="6">
    <source>
        <dbReference type="EMBL" id="KAJ6974648.1"/>
    </source>
</evidence>
<dbReference type="EMBL" id="JAQIZT010000013">
    <property type="protein sequence ID" value="KAJ6974648.1"/>
    <property type="molecule type" value="Genomic_DNA"/>
</dbReference>
<dbReference type="Pfam" id="PF03638">
    <property type="entry name" value="TCR"/>
    <property type="match status" value="1"/>
</dbReference>
<feature type="region of interest" description="Disordered" evidence="4">
    <location>
        <begin position="409"/>
        <end position="445"/>
    </location>
</feature>
<proteinExistence type="inferred from homology"/>
<gene>
    <name evidence="6" type="ORF">NC653_030695</name>
</gene>
<keyword evidence="3" id="KW-0539">Nucleus</keyword>
<feature type="compositionally biased region" description="Polar residues" evidence="4">
    <location>
        <begin position="164"/>
        <end position="180"/>
    </location>
</feature>
<evidence type="ECO:0000256" key="2">
    <source>
        <dbReference type="ARBA" id="ARBA00007267"/>
    </source>
</evidence>
<feature type="region of interest" description="Disordered" evidence="4">
    <location>
        <begin position="703"/>
        <end position="725"/>
    </location>
</feature>
<dbReference type="PROSITE" id="PS51634">
    <property type="entry name" value="CRC"/>
    <property type="match status" value="1"/>
</dbReference>